<protein>
    <submittedName>
        <fullName evidence="1">Flagellar protein FlgJ</fullName>
    </submittedName>
</protein>
<dbReference type="RefSeq" id="WP_133587920.1">
    <property type="nucleotide sequence ID" value="NZ_SNVV01000001.1"/>
</dbReference>
<keyword evidence="1" id="KW-0966">Cell projection</keyword>
<name>A0A4R6EGY4_9RHOO</name>
<evidence type="ECO:0000313" key="2">
    <source>
        <dbReference type="Proteomes" id="UP000295129"/>
    </source>
</evidence>
<accession>A0A4R6EGY4</accession>
<keyword evidence="1" id="KW-0969">Cilium</keyword>
<dbReference type="Proteomes" id="UP000295129">
    <property type="component" value="Unassembled WGS sequence"/>
</dbReference>
<dbReference type="OrthoDB" id="9800413at2"/>
<gene>
    <name evidence="1" type="ORF">C7389_101457</name>
</gene>
<organism evidence="1 2">
    <name type="scientific">Azoarcus indigens</name>
    <dbReference type="NCBI Taxonomy" id="29545"/>
    <lineage>
        <taxon>Bacteria</taxon>
        <taxon>Pseudomonadati</taxon>
        <taxon>Pseudomonadota</taxon>
        <taxon>Betaproteobacteria</taxon>
        <taxon>Rhodocyclales</taxon>
        <taxon>Zoogloeaceae</taxon>
        <taxon>Azoarcus</taxon>
    </lineage>
</organism>
<evidence type="ECO:0000313" key="1">
    <source>
        <dbReference type="EMBL" id="TDN57073.1"/>
    </source>
</evidence>
<keyword evidence="2" id="KW-1185">Reference proteome</keyword>
<sequence>MELDTLNSSGAGLLATATAAEAPVLDPAYRAKAEHAAERFEGFFIAEMMRQMRKVTREMAGEDSVFNNRINQDMLDMADGVVADVLAGQRAFGVADAILRQILPAEPQRAAMAMTAPLAAAPAFNPAAPAVALNEQEAPANARTAPAP</sequence>
<keyword evidence="1" id="KW-0282">Flagellum</keyword>
<dbReference type="EMBL" id="SNVV01000001">
    <property type="protein sequence ID" value="TDN57073.1"/>
    <property type="molecule type" value="Genomic_DNA"/>
</dbReference>
<comment type="caution">
    <text evidence="1">The sequence shown here is derived from an EMBL/GenBank/DDBJ whole genome shotgun (WGS) entry which is preliminary data.</text>
</comment>
<dbReference type="AlphaFoldDB" id="A0A4R6EGY4"/>
<proteinExistence type="predicted"/>
<reference evidence="1 2" key="1">
    <citation type="submission" date="2019-03" db="EMBL/GenBank/DDBJ databases">
        <title>Genomic Encyclopedia of Type Strains, Phase IV (KMG-IV): sequencing the most valuable type-strain genomes for metagenomic binning, comparative biology and taxonomic classification.</title>
        <authorList>
            <person name="Goeker M."/>
        </authorList>
    </citation>
    <scope>NUCLEOTIDE SEQUENCE [LARGE SCALE GENOMIC DNA]</scope>
    <source>
        <strain evidence="1 2">DSM 12121</strain>
    </source>
</reference>